<dbReference type="InterPro" id="IPR000792">
    <property type="entry name" value="Tscrpt_reg_LuxR_C"/>
</dbReference>
<dbReference type="EMBL" id="JACJID010000006">
    <property type="protein sequence ID" value="MBA8930447.1"/>
    <property type="molecule type" value="Genomic_DNA"/>
</dbReference>
<dbReference type="SUPFAM" id="SSF46785">
    <property type="entry name" value="Winged helix' DNA-binding domain"/>
    <property type="match status" value="1"/>
</dbReference>
<dbReference type="PANTHER" id="PTHR34293">
    <property type="entry name" value="HTH-TYPE TRANSCRIPTIONAL REGULATOR TRMBL2"/>
    <property type="match status" value="1"/>
</dbReference>
<gene>
    <name evidence="2" type="ORF">BC739_007680</name>
</gene>
<dbReference type="GO" id="GO:0003677">
    <property type="term" value="F:DNA binding"/>
    <property type="evidence" value="ECO:0007669"/>
    <property type="project" value="UniProtKB-KW"/>
</dbReference>
<dbReference type="InterPro" id="IPR051797">
    <property type="entry name" value="TrmB-like"/>
</dbReference>
<dbReference type="PROSITE" id="PS50043">
    <property type="entry name" value="HTH_LUXR_2"/>
    <property type="match status" value="1"/>
</dbReference>
<evidence type="ECO:0000259" key="1">
    <source>
        <dbReference type="PROSITE" id="PS50043"/>
    </source>
</evidence>
<dbReference type="SUPFAM" id="SSF46894">
    <property type="entry name" value="C-terminal effector domain of the bipartite response regulators"/>
    <property type="match status" value="1"/>
</dbReference>
<feature type="domain" description="HTH luxR-type" evidence="1">
    <location>
        <begin position="248"/>
        <end position="310"/>
    </location>
</feature>
<dbReference type="Proteomes" id="UP000517916">
    <property type="component" value="Unassembled WGS sequence"/>
</dbReference>
<dbReference type="Gene3D" id="1.10.10.10">
    <property type="entry name" value="Winged helix-like DNA-binding domain superfamily/Winged helix DNA-binding domain"/>
    <property type="match status" value="2"/>
</dbReference>
<keyword evidence="2" id="KW-0238">DNA-binding</keyword>
<comment type="caution">
    <text evidence="2">The sequence shown here is derived from an EMBL/GenBank/DDBJ whole genome shotgun (WGS) entry which is preliminary data.</text>
</comment>
<dbReference type="InterPro" id="IPR036390">
    <property type="entry name" value="WH_DNA-bd_sf"/>
</dbReference>
<dbReference type="InterPro" id="IPR016032">
    <property type="entry name" value="Sig_transdc_resp-reg_C-effctor"/>
</dbReference>
<dbReference type="RefSeq" id="WP_182839852.1">
    <property type="nucleotide sequence ID" value="NZ_BAAABQ010000025.1"/>
</dbReference>
<keyword evidence="3" id="KW-1185">Reference proteome</keyword>
<proteinExistence type="predicted"/>
<dbReference type="InterPro" id="IPR036388">
    <property type="entry name" value="WH-like_DNA-bd_sf"/>
</dbReference>
<dbReference type="Pfam" id="PF00196">
    <property type="entry name" value="GerE"/>
    <property type="match status" value="1"/>
</dbReference>
<dbReference type="SMART" id="SM00421">
    <property type="entry name" value="HTH_LUXR"/>
    <property type="match status" value="1"/>
</dbReference>
<evidence type="ECO:0000313" key="3">
    <source>
        <dbReference type="Proteomes" id="UP000517916"/>
    </source>
</evidence>
<dbReference type="CDD" id="cd06170">
    <property type="entry name" value="LuxR_C_like"/>
    <property type="match status" value="1"/>
</dbReference>
<evidence type="ECO:0000313" key="2">
    <source>
        <dbReference type="EMBL" id="MBA8930447.1"/>
    </source>
</evidence>
<protein>
    <submittedName>
        <fullName evidence="2">DNA-binding CsgD family transcriptional regulator</fullName>
    </submittedName>
</protein>
<sequence>MTGLGLDEDAEAVYQAALRRPRWRVAELARYLDRPEPAVGTVVERLRADGLLVTSAEQAASVRAVEPCLALPALAASRVWGLSAGVTRPQAAAIARFIAQHEQSAAAEPESGGLDAIGSLVERLVAGARHEVVLLSPLHRPGSFEFSTLIAEAVLRRGAVLRCLWRTELVRQHSLAAYANWLRARGAQPRVVPTLPINAVLVDRSVAVVLRERGAVVNRTAATVAPLCALADQLWARGTTVYGGATPQPAGQAPRHRRVLRLLAEGLTDDAIARQVGVSVRTVRNDMAAAMVSLDARSRFQAGVRAAQLGLL</sequence>
<accession>A0ABR6BU44</accession>
<name>A0ABR6BU44_9PSEU</name>
<organism evidence="2 3">
    <name type="scientific">Kutzneria viridogrisea</name>
    <dbReference type="NCBI Taxonomy" id="47990"/>
    <lineage>
        <taxon>Bacteria</taxon>
        <taxon>Bacillati</taxon>
        <taxon>Actinomycetota</taxon>
        <taxon>Actinomycetes</taxon>
        <taxon>Pseudonocardiales</taxon>
        <taxon>Pseudonocardiaceae</taxon>
        <taxon>Kutzneria</taxon>
    </lineage>
</organism>
<dbReference type="PANTHER" id="PTHR34293:SF1">
    <property type="entry name" value="HTH-TYPE TRANSCRIPTIONAL REGULATOR TRMBL2"/>
    <property type="match status" value="1"/>
</dbReference>
<reference evidence="2 3" key="1">
    <citation type="submission" date="2020-08" db="EMBL/GenBank/DDBJ databases">
        <title>Genomic Encyclopedia of Archaeal and Bacterial Type Strains, Phase II (KMG-II): from individual species to whole genera.</title>
        <authorList>
            <person name="Goeker M."/>
        </authorList>
    </citation>
    <scope>NUCLEOTIDE SEQUENCE [LARGE SCALE GENOMIC DNA]</scope>
    <source>
        <strain evidence="2 3">DSM 43850</strain>
    </source>
</reference>